<proteinExistence type="predicted"/>
<dbReference type="Proteomes" id="UP000829685">
    <property type="component" value="Unassembled WGS sequence"/>
</dbReference>
<reference evidence="1" key="1">
    <citation type="submission" date="2021-03" db="EMBL/GenBank/DDBJ databases">
        <title>Revisited historic fungal species revealed as producer of novel bioactive compounds through whole genome sequencing and comparative genomics.</title>
        <authorList>
            <person name="Vignolle G.A."/>
            <person name="Hochenegger N."/>
            <person name="Mach R.L."/>
            <person name="Mach-Aigner A.R."/>
            <person name="Javad Rahimi M."/>
            <person name="Salim K.A."/>
            <person name="Chan C.M."/>
            <person name="Lim L.B.L."/>
            <person name="Cai F."/>
            <person name="Druzhinina I.S."/>
            <person name="U'Ren J.M."/>
            <person name="Derntl C."/>
        </authorList>
    </citation>
    <scope>NUCLEOTIDE SEQUENCE</scope>
    <source>
        <strain evidence="1">TUCIM 5799</strain>
    </source>
</reference>
<dbReference type="EMBL" id="JAFIMR010000004">
    <property type="protein sequence ID" value="KAI1879396.1"/>
    <property type="molecule type" value="Genomic_DNA"/>
</dbReference>
<gene>
    <name evidence="1" type="ORF">JX265_002350</name>
</gene>
<comment type="caution">
    <text evidence="1">The sequence shown here is derived from an EMBL/GenBank/DDBJ whole genome shotgun (WGS) entry which is preliminary data.</text>
</comment>
<evidence type="ECO:0000313" key="1">
    <source>
        <dbReference type="EMBL" id="KAI1879396.1"/>
    </source>
</evidence>
<protein>
    <submittedName>
        <fullName evidence="1">Uncharacterized protein</fullName>
    </submittedName>
</protein>
<sequence length="308" mass="35086">MPTSDSISYDTLDDLHRDALFHAISNVLATDLALTTYAQIIDGLPVANVAWDQYSSKIHRRHPVNDHVGLCPGALDRTKEFRVDFDIKSLRFSPALLRAFESAPSPSTRAFGLRLIELTASALHQIAVLLLQLDLCMHDRSTTRGLDIQSVTLWEPGQNPFARVVPDPTLFAHPHFMAQEQYPDGLADVVGYWAENRILGGVVLFDRSQDWEHDKEPNDALLGFLQNPDGKTTTCPLPILPTSNNRERIDPWDAIPVHKVYRDPWEREPPRKRLRMQEFMGRDVISSLDFPEYDVDEELKSLRERFPP</sequence>
<evidence type="ECO:0000313" key="2">
    <source>
        <dbReference type="Proteomes" id="UP000829685"/>
    </source>
</evidence>
<name>A0A9P9WUW7_9PEZI</name>
<organism evidence="1 2">
    <name type="scientific">Neoarthrinium moseri</name>
    <dbReference type="NCBI Taxonomy" id="1658444"/>
    <lineage>
        <taxon>Eukaryota</taxon>
        <taxon>Fungi</taxon>
        <taxon>Dikarya</taxon>
        <taxon>Ascomycota</taxon>
        <taxon>Pezizomycotina</taxon>
        <taxon>Sordariomycetes</taxon>
        <taxon>Xylariomycetidae</taxon>
        <taxon>Amphisphaeriales</taxon>
        <taxon>Apiosporaceae</taxon>
        <taxon>Neoarthrinium</taxon>
    </lineage>
</organism>
<keyword evidence="2" id="KW-1185">Reference proteome</keyword>
<dbReference type="AlphaFoldDB" id="A0A9P9WUW7"/>
<accession>A0A9P9WUW7</accession>